<keyword evidence="3" id="KW-1185">Reference proteome</keyword>
<evidence type="ECO:0000313" key="2">
    <source>
        <dbReference type="EMBL" id="KAF1958578.1"/>
    </source>
</evidence>
<feature type="transmembrane region" description="Helical" evidence="1">
    <location>
        <begin position="18"/>
        <end position="40"/>
    </location>
</feature>
<evidence type="ECO:0000313" key="3">
    <source>
        <dbReference type="Proteomes" id="UP000800035"/>
    </source>
</evidence>
<name>A0A6A5U1P9_9PLEO</name>
<keyword evidence="1" id="KW-0472">Membrane</keyword>
<gene>
    <name evidence="2" type="ORF">CC80DRAFT_14937</name>
</gene>
<dbReference type="AlphaFoldDB" id="A0A6A5U1P9"/>
<keyword evidence="1" id="KW-1133">Transmembrane helix</keyword>
<keyword evidence="1" id="KW-0812">Transmembrane</keyword>
<dbReference type="Proteomes" id="UP000800035">
    <property type="component" value="Unassembled WGS sequence"/>
</dbReference>
<accession>A0A6A5U1P9</accession>
<reference evidence="2" key="1">
    <citation type="journal article" date="2020" name="Stud. Mycol.">
        <title>101 Dothideomycetes genomes: a test case for predicting lifestyles and emergence of pathogens.</title>
        <authorList>
            <person name="Haridas S."/>
            <person name="Albert R."/>
            <person name="Binder M."/>
            <person name="Bloem J."/>
            <person name="Labutti K."/>
            <person name="Salamov A."/>
            <person name="Andreopoulos B."/>
            <person name="Baker S."/>
            <person name="Barry K."/>
            <person name="Bills G."/>
            <person name="Bluhm B."/>
            <person name="Cannon C."/>
            <person name="Castanera R."/>
            <person name="Culley D."/>
            <person name="Daum C."/>
            <person name="Ezra D."/>
            <person name="Gonzalez J."/>
            <person name="Henrissat B."/>
            <person name="Kuo A."/>
            <person name="Liang C."/>
            <person name="Lipzen A."/>
            <person name="Lutzoni F."/>
            <person name="Magnuson J."/>
            <person name="Mondo S."/>
            <person name="Nolan M."/>
            <person name="Ohm R."/>
            <person name="Pangilinan J."/>
            <person name="Park H.-J."/>
            <person name="Ramirez L."/>
            <person name="Alfaro M."/>
            <person name="Sun H."/>
            <person name="Tritt A."/>
            <person name="Yoshinaga Y."/>
            <person name="Zwiers L.-H."/>
            <person name="Turgeon B."/>
            <person name="Goodwin S."/>
            <person name="Spatafora J."/>
            <person name="Crous P."/>
            <person name="Grigoriev I."/>
        </authorList>
    </citation>
    <scope>NUCLEOTIDE SEQUENCE</scope>
    <source>
        <strain evidence="2">CBS 675.92</strain>
    </source>
</reference>
<protein>
    <submittedName>
        <fullName evidence="2">Uncharacterized protein</fullName>
    </submittedName>
</protein>
<evidence type="ECO:0000256" key="1">
    <source>
        <dbReference type="SAM" id="Phobius"/>
    </source>
</evidence>
<proteinExistence type="predicted"/>
<organism evidence="2 3">
    <name type="scientific">Byssothecium circinans</name>
    <dbReference type="NCBI Taxonomy" id="147558"/>
    <lineage>
        <taxon>Eukaryota</taxon>
        <taxon>Fungi</taxon>
        <taxon>Dikarya</taxon>
        <taxon>Ascomycota</taxon>
        <taxon>Pezizomycotina</taxon>
        <taxon>Dothideomycetes</taxon>
        <taxon>Pleosporomycetidae</taxon>
        <taxon>Pleosporales</taxon>
        <taxon>Massarineae</taxon>
        <taxon>Massarinaceae</taxon>
        <taxon>Byssothecium</taxon>
    </lineage>
</organism>
<sequence length="93" mass="10698">MPHTVTTTVTSVAHRVDLVYYVLDSFVILSCALVCIYVFYNASIISHTSHWRRNDRGPTREPWSASSHMTAKKTGSILNWLLIDKRTLVYKQE</sequence>
<dbReference type="EMBL" id="ML976986">
    <property type="protein sequence ID" value="KAF1958578.1"/>
    <property type="molecule type" value="Genomic_DNA"/>
</dbReference>